<feature type="coiled-coil region" evidence="1">
    <location>
        <begin position="1"/>
        <end position="28"/>
    </location>
</feature>
<sequence length="357" mass="41582">MEKFTEQLRNLSARVEKLKDSITTEEATKTALVMPFFQQLGYDVFNPLEFNPEFTADVGIKKGEKVDYAILLENEPVILIECKSVDQQLTKHDSQLFRYFGTTSSKFGILTNGIEYRFYTDLEEPNKMDASPFFSFNILDLRDIHINEIAKFRKENFDVDNITSTASELKYLNALKVYLNEQFDNPTEDFVKFLVNEIYDGMKTKTTLEKFTPIIKKGLKQIVNEQVNNKLNAALKSTTENKVVVDEVEIEEVPEKSKGEIVTTAEELETYSIMKVIVKDIVPTDRLFYRDNKSYFNIVLDDNIRKWVIRVYFEKSRNYIMLNDASTDKERTTIEFNQPIDLIDSKDQINKVVEQFV</sequence>
<keyword evidence="3" id="KW-0378">Hydrolase</keyword>
<feature type="domain" description="Restriction endonuclease type I HsdR N-terminal" evidence="2">
    <location>
        <begin position="23"/>
        <end position="126"/>
    </location>
</feature>
<dbReference type="RefSeq" id="WP_338754232.1">
    <property type="nucleotide sequence ID" value="NZ_CP147404.1"/>
</dbReference>
<keyword evidence="3" id="KW-0255">Endonuclease</keyword>
<evidence type="ECO:0000313" key="3">
    <source>
        <dbReference type="EMBL" id="WXB94497.1"/>
    </source>
</evidence>
<dbReference type="InterPro" id="IPR017035">
    <property type="entry name" value="UCP035009_HsdR_All3000-type"/>
</dbReference>
<dbReference type="GO" id="GO:0004519">
    <property type="term" value="F:endonuclease activity"/>
    <property type="evidence" value="ECO:0007669"/>
    <property type="project" value="UniProtKB-KW"/>
</dbReference>
<reference evidence="3 4" key="1">
    <citation type="submission" date="2024-02" db="EMBL/GenBank/DDBJ databases">
        <title>Seven novel Bacillus-like species.</title>
        <authorList>
            <person name="Liu G."/>
        </authorList>
    </citation>
    <scope>NUCLEOTIDE SEQUENCE [LARGE SCALE GENOMIC DNA]</scope>
    <source>
        <strain evidence="3 4">FJAT-52991</strain>
    </source>
</reference>
<evidence type="ECO:0000313" key="4">
    <source>
        <dbReference type="Proteomes" id="UP001387364"/>
    </source>
</evidence>
<dbReference type="Pfam" id="PF04313">
    <property type="entry name" value="HSDR_N"/>
    <property type="match status" value="1"/>
</dbReference>
<keyword evidence="3" id="KW-0540">Nuclease</keyword>
<keyword evidence="1" id="KW-0175">Coiled coil</keyword>
<evidence type="ECO:0000259" key="2">
    <source>
        <dbReference type="Pfam" id="PF04313"/>
    </source>
</evidence>
<dbReference type="InterPro" id="IPR007409">
    <property type="entry name" value="Restrct_endonuc_type1_HsdR_N"/>
</dbReference>
<dbReference type="PIRSF" id="PIRSF035009">
    <property type="entry name" value="UCP035009_HSDR_N"/>
    <property type="match status" value="1"/>
</dbReference>
<dbReference type="Proteomes" id="UP001387364">
    <property type="component" value="Chromosome"/>
</dbReference>
<dbReference type="EMBL" id="CP147404">
    <property type="protein sequence ID" value="WXB94497.1"/>
    <property type="molecule type" value="Genomic_DNA"/>
</dbReference>
<evidence type="ECO:0000256" key="1">
    <source>
        <dbReference type="SAM" id="Coils"/>
    </source>
</evidence>
<keyword evidence="4" id="KW-1185">Reference proteome</keyword>
<accession>A0ABZ2N9U0</accession>
<gene>
    <name evidence="3" type="ORF">WDJ61_07680</name>
</gene>
<proteinExistence type="predicted"/>
<name>A0ABZ2N9U0_9BACI</name>
<protein>
    <submittedName>
        <fullName evidence="3">Type I restriction endonuclease</fullName>
    </submittedName>
</protein>
<organism evidence="3 4">
    <name type="scientific">Bacillus kandeliae</name>
    <dbReference type="NCBI Taxonomy" id="3129297"/>
    <lineage>
        <taxon>Bacteria</taxon>
        <taxon>Bacillati</taxon>
        <taxon>Bacillota</taxon>
        <taxon>Bacilli</taxon>
        <taxon>Bacillales</taxon>
        <taxon>Bacillaceae</taxon>
        <taxon>Bacillus</taxon>
    </lineage>
</organism>